<gene>
    <name evidence="7" type="ORF">GONAM_54_00650</name>
</gene>
<dbReference type="InterPro" id="IPR050926">
    <property type="entry name" value="Aconitase/IPM_isomerase"/>
</dbReference>
<dbReference type="PANTHER" id="PTHR43160">
    <property type="entry name" value="ACONITATE HYDRATASE B"/>
    <property type="match status" value="1"/>
</dbReference>
<evidence type="ECO:0000256" key="4">
    <source>
        <dbReference type="SAM" id="MobiDB-lite"/>
    </source>
</evidence>
<dbReference type="GO" id="GO:0003994">
    <property type="term" value="F:aconitate hydratase activity"/>
    <property type="evidence" value="ECO:0007669"/>
    <property type="project" value="TreeGrafter"/>
</dbReference>
<dbReference type="InterPro" id="IPR001030">
    <property type="entry name" value="Acoase/IPM_deHydtase_lsu_aba"/>
</dbReference>
<dbReference type="PANTHER" id="PTHR43160:SF3">
    <property type="entry name" value="ACONITATE HYDRATASE, MITOCHONDRIAL"/>
    <property type="match status" value="1"/>
</dbReference>
<dbReference type="Proteomes" id="UP000035058">
    <property type="component" value="Unassembled WGS sequence"/>
</dbReference>
<dbReference type="AlphaFoldDB" id="K6XDJ8"/>
<dbReference type="Gene3D" id="3.30.499.10">
    <property type="entry name" value="Aconitase, domain 3"/>
    <property type="match status" value="2"/>
</dbReference>
<evidence type="ECO:0000259" key="6">
    <source>
        <dbReference type="Pfam" id="PF00694"/>
    </source>
</evidence>
<evidence type="ECO:0000313" key="8">
    <source>
        <dbReference type="Proteomes" id="UP000035058"/>
    </source>
</evidence>
<dbReference type="EMBL" id="BAHE01000054">
    <property type="protein sequence ID" value="GAC02438.1"/>
    <property type="molecule type" value="Genomic_DNA"/>
</dbReference>
<dbReference type="Pfam" id="PF00694">
    <property type="entry name" value="Aconitase_C"/>
    <property type="match status" value="1"/>
</dbReference>
<keyword evidence="1" id="KW-0479">Metal-binding</keyword>
<keyword evidence="8" id="KW-1185">Reference proteome</keyword>
<dbReference type="InterPro" id="IPR006250">
    <property type="entry name" value="Aconitase_put"/>
</dbReference>
<dbReference type="Gene3D" id="3.20.19.10">
    <property type="entry name" value="Aconitase, domain 4"/>
    <property type="match status" value="1"/>
</dbReference>
<sequence length="669" mass="72089">MPAQNVARKLIEAHLEAGDMTPGEEIAIRIDQTLTQDATGTLVMQELESLGLDRARTEVSVQYVDHNLLQTDEKNAEDHEYLRTACERFGLWFSKPGNGVSHPTHMQRFGVPGKTMVGSDSHTPAAGSLGMLAIGVGGLEVALAITGRPLNIRMPEIWGVRLEGELPPWCSAKDVILEMLRRHDVKGAVNRIIEYHGPGLASLTAMDRHVIANMGAELGATTTVFPSDDAVREFLRAEGREDDWTELVADDGASYDAEETIDLSEIVPLIAKPSSPGDVVPVSEVAGEEISQVVIGSSANPGLRDFAIAAAMVAGRQTSSSVSFDINPTSREILTDLTKMGATTNLVISGARIHQAGCMGCIGMGQAPATGQNSLRTMPRNFPGRSGTKDDKVWLCSPETAAASALTGVITDPREWAADNDVSYPELGLPEEHSINTAMLVPPLPPEEATKVEPVKGPNISDLPDLDALPDVVEAPVLLKVGDNISTDDISPAGAKALPYRSNIPKLAEFCFTRIDDTYTERARSADTGHIIIGGDNYGQGSSREHAAIAPRHLGLRVVIAKSFARIHWQNLANFGVLAVEFTDPADYDAVDQDDTLRLENLRDALGTDDVLTVRNVTKDRKIEVRHRLSKRQVSDVLAGGLIPRLAAEEHPDEHRAEETVLQDSGEIS</sequence>
<name>K6XDJ8_9ACTN</name>
<dbReference type="GO" id="GO:0051539">
    <property type="term" value="F:4 iron, 4 sulfur cluster binding"/>
    <property type="evidence" value="ECO:0007669"/>
    <property type="project" value="TreeGrafter"/>
</dbReference>
<dbReference type="GO" id="GO:0006099">
    <property type="term" value="P:tricarboxylic acid cycle"/>
    <property type="evidence" value="ECO:0007669"/>
    <property type="project" value="TreeGrafter"/>
</dbReference>
<dbReference type="GO" id="GO:0046872">
    <property type="term" value="F:metal ion binding"/>
    <property type="evidence" value="ECO:0007669"/>
    <property type="project" value="UniProtKB-KW"/>
</dbReference>
<dbReference type="GO" id="GO:0005829">
    <property type="term" value="C:cytosol"/>
    <property type="evidence" value="ECO:0007669"/>
    <property type="project" value="TreeGrafter"/>
</dbReference>
<keyword evidence="3" id="KW-0411">Iron-sulfur</keyword>
<dbReference type="InterPro" id="IPR036008">
    <property type="entry name" value="Aconitase_4Fe-4S_dom"/>
</dbReference>
<accession>K6XDJ8</accession>
<dbReference type="PRINTS" id="PR00415">
    <property type="entry name" value="ACONITASE"/>
</dbReference>
<dbReference type="InterPro" id="IPR000573">
    <property type="entry name" value="AconitaseA/IPMdHydase_ssu_swvl"/>
</dbReference>
<organism evidence="7 8">
    <name type="scientific">Gordonia namibiensis NBRC 108229</name>
    <dbReference type="NCBI Taxonomy" id="1208314"/>
    <lineage>
        <taxon>Bacteria</taxon>
        <taxon>Bacillati</taxon>
        <taxon>Actinomycetota</taxon>
        <taxon>Actinomycetes</taxon>
        <taxon>Mycobacteriales</taxon>
        <taxon>Gordoniaceae</taxon>
        <taxon>Gordonia</taxon>
    </lineage>
</organism>
<feature type="domain" description="Aconitase A/isopropylmalate dehydratase small subunit swivel" evidence="6">
    <location>
        <begin position="522"/>
        <end position="584"/>
    </location>
</feature>
<evidence type="ECO:0000259" key="5">
    <source>
        <dbReference type="Pfam" id="PF00330"/>
    </source>
</evidence>
<protein>
    <submittedName>
        <fullName evidence="7">Putative aconitase</fullName>
    </submittedName>
</protein>
<feature type="domain" description="Aconitase/3-isopropylmalate dehydratase large subunit alpha/beta/alpha" evidence="5">
    <location>
        <begin position="9"/>
        <end position="287"/>
    </location>
</feature>
<proteinExistence type="predicted"/>
<evidence type="ECO:0000256" key="2">
    <source>
        <dbReference type="ARBA" id="ARBA00023004"/>
    </source>
</evidence>
<dbReference type="NCBIfam" id="TIGR01342">
    <property type="entry name" value="acon_putative"/>
    <property type="match status" value="1"/>
</dbReference>
<comment type="caution">
    <text evidence="7">The sequence shown here is derived from an EMBL/GenBank/DDBJ whole genome shotgun (WGS) entry which is preliminary data.</text>
</comment>
<evidence type="ECO:0000256" key="3">
    <source>
        <dbReference type="ARBA" id="ARBA00023014"/>
    </source>
</evidence>
<feature type="compositionally biased region" description="Basic and acidic residues" evidence="4">
    <location>
        <begin position="650"/>
        <end position="659"/>
    </location>
</feature>
<keyword evidence="2" id="KW-0408">Iron</keyword>
<dbReference type="NCBIfam" id="NF005558">
    <property type="entry name" value="PRK07229.1"/>
    <property type="match status" value="1"/>
</dbReference>
<evidence type="ECO:0000313" key="7">
    <source>
        <dbReference type="EMBL" id="GAC02438.1"/>
    </source>
</evidence>
<dbReference type="SUPFAM" id="SSF53732">
    <property type="entry name" value="Aconitase iron-sulfur domain"/>
    <property type="match status" value="1"/>
</dbReference>
<evidence type="ECO:0000256" key="1">
    <source>
        <dbReference type="ARBA" id="ARBA00022723"/>
    </source>
</evidence>
<feature type="region of interest" description="Disordered" evidence="4">
    <location>
        <begin position="650"/>
        <end position="669"/>
    </location>
</feature>
<dbReference type="SUPFAM" id="SSF52016">
    <property type="entry name" value="LeuD/IlvD-like"/>
    <property type="match status" value="1"/>
</dbReference>
<dbReference type="InterPro" id="IPR015928">
    <property type="entry name" value="Aconitase/3IPM_dehydase_swvl"/>
</dbReference>
<dbReference type="RefSeq" id="WP_006868576.1">
    <property type="nucleotide sequence ID" value="NZ_BAHE01000054.1"/>
</dbReference>
<dbReference type="InterPro" id="IPR015931">
    <property type="entry name" value="Acnase/IPM_dHydase_lsu_aba_1/3"/>
</dbReference>
<reference evidence="7 8" key="1">
    <citation type="submission" date="2012-08" db="EMBL/GenBank/DDBJ databases">
        <title>Whole genome shotgun sequence of Gordonia namibiensis NBRC 108229.</title>
        <authorList>
            <person name="Isaki-Nakamura S."/>
            <person name="Hosoyama A."/>
            <person name="Tsuchikane K."/>
            <person name="Katsumata H."/>
            <person name="Baba S."/>
            <person name="Yamazaki S."/>
            <person name="Fujita N."/>
        </authorList>
    </citation>
    <scope>NUCLEOTIDE SEQUENCE [LARGE SCALE GENOMIC DNA]</scope>
    <source>
        <strain evidence="7 8">NBRC 108229</strain>
    </source>
</reference>
<dbReference type="Pfam" id="PF00330">
    <property type="entry name" value="Aconitase"/>
    <property type="match status" value="1"/>
</dbReference>